<evidence type="ECO:0000313" key="5">
    <source>
        <dbReference type="Proteomes" id="UP000031258"/>
    </source>
</evidence>
<evidence type="ECO:0000313" key="4">
    <source>
        <dbReference type="EMBL" id="KIE05362.1"/>
    </source>
</evidence>
<evidence type="ECO:0000256" key="1">
    <source>
        <dbReference type="ARBA" id="ARBA00022741"/>
    </source>
</evidence>
<evidence type="ECO:0000256" key="2">
    <source>
        <dbReference type="ARBA" id="ARBA00022840"/>
    </source>
</evidence>
<comment type="caution">
    <text evidence="4">The sequence shown here is derived from an EMBL/GenBank/DDBJ whole genome shotgun (WGS) entry which is preliminary data.</text>
</comment>
<accession>A0A0C1MTE4</accession>
<dbReference type="EMBL" id="JSWE01000096">
    <property type="protein sequence ID" value="KIE05362.1"/>
    <property type="molecule type" value="Genomic_DNA"/>
</dbReference>
<keyword evidence="1" id="KW-0547">Nucleotide-binding</keyword>
<feature type="domain" description="Zeta toxin" evidence="3">
    <location>
        <begin position="349"/>
        <end position="468"/>
    </location>
</feature>
<organism evidence="4 5">
    <name type="scientific">Candidatus Jidaibacter acanthamoebae</name>
    <dbReference type="NCBI Taxonomy" id="86105"/>
    <lineage>
        <taxon>Bacteria</taxon>
        <taxon>Pseudomonadati</taxon>
        <taxon>Pseudomonadota</taxon>
        <taxon>Alphaproteobacteria</taxon>
        <taxon>Rickettsiales</taxon>
        <taxon>Candidatus Midichloriaceae</taxon>
        <taxon>Candidatus Jidaibacter</taxon>
    </lineage>
</organism>
<dbReference type="Proteomes" id="UP000031258">
    <property type="component" value="Unassembled WGS sequence"/>
</dbReference>
<dbReference type="STRING" id="86105.NF27_DT01360"/>
<gene>
    <name evidence="4" type="ORF">NF27_DT01360</name>
</gene>
<evidence type="ECO:0000259" key="3">
    <source>
        <dbReference type="Pfam" id="PF06414"/>
    </source>
</evidence>
<name>A0A0C1MTE4_9RICK</name>
<proteinExistence type="predicted"/>
<dbReference type="Gene3D" id="1.10.3290.10">
    <property type="entry name" value="Fido-like domain"/>
    <property type="match status" value="1"/>
</dbReference>
<dbReference type="InterPro" id="IPR036597">
    <property type="entry name" value="Fido-like_dom_sf"/>
</dbReference>
<keyword evidence="5" id="KW-1185">Reference proteome</keyword>
<reference evidence="4 5" key="1">
    <citation type="submission" date="2014-11" db="EMBL/GenBank/DDBJ databases">
        <title>A Rickettsiales Symbiont of Amoebae With Ancient Features.</title>
        <authorList>
            <person name="Schulz F."/>
            <person name="Martijn J."/>
            <person name="Wascher F."/>
            <person name="Kostanjsek R."/>
            <person name="Ettema T.J."/>
            <person name="Horn M."/>
        </authorList>
    </citation>
    <scope>NUCLEOTIDE SEQUENCE [LARGE SCALE GENOMIC DNA]</scope>
    <source>
        <strain evidence="4 5">UWC36</strain>
    </source>
</reference>
<dbReference type="GO" id="GO:0005524">
    <property type="term" value="F:ATP binding"/>
    <property type="evidence" value="ECO:0007669"/>
    <property type="project" value="UniProtKB-KW"/>
</dbReference>
<dbReference type="Gene3D" id="3.40.50.300">
    <property type="entry name" value="P-loop containing nucleotide triphosphate hydrolases"/>
    <property type="match status" value="1"/>
</dbReference>
<dbReference type="InterPro" id="IPR027417">
    <property type="entry name" value="P-loop_NTPase"/>
</dbReference>
<dbReference type="GO" id="GO:0016301">
    <property type="term" value="F:kinase activity"/>
    <property type="evidence" value="ECO:0007669"/>
    <property type="project" value="InterPro"/>
</dbReference>
<dbReference type="InterPro" id="IPR010488">
    <property type="entry name" value="Zeta_toxin_domain"/>
</dbReference>
<dbReference type="AlphaFoldDB" id="A0A0C1MTE4"/>
<keyword evidence="2" id="KW-0067">ATP-binding</keyword>
<protein>
    <recommendedName>
        <fullName evidence="3">Zeta toxin domain-containing protein</fullName>
    </recommendedName>
</protein>
<sequence>MDFLILMRYVNKNYTIFKPSRKTEDMKNFDCLTELELFCALSTDVDEIKITTLNYKDLFLKLEEIYEKLFPYTFDLLITGSHQIVGKEKVLSLENLLEKLEKTLSFIPLPALANFYYEFMHLKPFEYGNSIVLRTFVFKLAKSIDMSLDFRVLTDREAKELMTNKSLGSITKILEKAANRKYPTKELKIRHPWPKWPEASFKVNDKNFLCFEGKYLVAIDGTLFPIKNIKEALENDDCIDSLKYKKKLFSISTKKAIDGIPIEPSKVPLVSLNHDILTGLSIDKELPILVNAIRKNNISMPELPGKINEIRSKEDNLVTNIAEKASERLVHTVKLIKHIAKNAFLNKQPTEEHDLFITMGGSGSGKGLLNEIALEASDNNLVEASLDKSRYFSFIYKLLIACQHHNDDYKIIAQFAYVLRDTILNYALAEGYNLLFDGSGIPYKGRYDHLVEIFKNSGYRTHILVAETPFYLIHSKNKGIDSYHKIINRFRYSKDHRALPWRIAIQKHAGQPQSQLNAACDKNVKSFLIIDTLPKKEKTYILAFTKDINKDALTHFLEFKNQPEKLLEYIIQKQLLPKKRINNIIPEMLDFLICTKLSRESYRVLIITNKQRFIESLKKCLLNTESKGKEDIFFNPFPYLIPAIDFEYKY</sequence>
<dbReference type="Pfam" id="PF06414">
    <property type="entry name" value="Zeta_toxin"/>
    <property type="match status" value="1"/>
</dbReference>